<dbReference type="GO" id="GO:0006979">
    <property type="term" value="P:response to oxidative stress"/>
    <property type="evidence" value="ECO:0007669"/>
    <property type="project" value="TreeGrafter"/>
</dbReference>
<keyword evidence="2" id="KW-0560">Oxidoreductase</keyword>
<dbReference type="NCBIfam" id="NF006040">
    <property type="entry name" value="PRK08183.1"/>
    <property type="match status" value="1"/>
</dbReference>
<accession>A0AAN0REV0</accession>
<evidence type="ECO:0000313" key="2">
    <source>
        <dbReference type="EMBL" id="AHJ63630.1"/>
    </source>
</evidence>
<dbReference type="PANTHER" id="PTHR12910:SF2">
    <property type="entry name" value="NADH DEHYDROGENASE [UBIQUINONE] 1 ALPHA SUBCOMPLEX SUBUNIT 12"/>
    <property type="match status" value="1"/>
</dbReference>
<proteinExistence type="predicted"/>
<sequence length="196" mass="22285">MTGSRDRGRRALVHTRYSRSGSARSGVCFALDNGDEHKILWVRVGTSSGMSGEIVYAATEREGPVKSVDQRQGADYKGAMNFDTWLFTKLRGRLVGEDSAGNRYYEDRKKRPDQLRRRRWVAYKGVPEATKVPPEWHAWLHFITDEPLPMTHKPWVRPHRPNLTGTPLSYRPPGHDYSGGQRARSSGDYEAWTPGS</sequence>
<name>A0AAN0REV0_9PROT</name>
<dbReference type="InterPro" id="IPR007763">
    <property type="entry name" value="NDUFA12"/>
</dbReference>
<dbReference type="Proteomes" id="UP000019438">
    <property type="component" value="Chromosome"/>
</dbReference>
<organism evidence="2 3">
    <name type="scientific">Granulibacter bethesdensis</name>
    <dbReference type="NCBI Taxonomy" id="364410"/>
    <lineage>
        <taxon>Bacteria</taxon>
        <taxon>Pseudomonadati</taxon>
        <taxon>Pseudomonadota</taxon>
        <taxon>Alphaproteobacteria</taxon>
        <taxon>Acetobacterales</taxon>
        <taxon>Acetobacteraceae</taxon>
        <taxon>Granulibacter</taxon>
    </lineage>
</organism>
<protein>
    <submittedName>
        <fullName evidence="2">NADH:ubiquinone oxidoreductase 17.2 kD subunit</fullName>
        <ecNumber evidence="2">1.6.5.3</ecNumber>
    </submittedName>
</protein>
<evidence type="ECO:0000256" key="1">
    <source>
        <dbReference type="SAM" id="MobiDB-lite"/>
    </source>
</evidence>
<reference evidence="3" key="1">
    <citation type="submission" date="2012-06" db="EMBL/GenBank/DDBJ databases">
        <title>Genome analysis of multiple Granulibacter bethesdensis isolates demonstrates substantial genome diversity.</title>
        <authorList>
            <person name="Greenberg D.E."/>
            <person name="Porcella S.F."/>
            <person name="Zarember K."/>
            <person name="Zelazny A.M."/>
            <person name="Bruno D."/>
            <person name="Martens C."/>
            <person name="Barbian K.D."/>
            <person name="Jaske E."/>
            <person name="Holland S.M."/>
        </authorList>
    </citation>
    <scope>NUCLEOTIDE SEQUENCE [LARGE SCALE GENOMIC DNA]</scope>
    <source>
        <strain evidence="3">CGDNIH3</strain>
    </source>
</reference>
<dbReference type="AlphaFoldDB" id="A0AAN0REV0"/>
<dbReference type="KEGG" id="gbc:GbCGDNIH3_1736"/>
<dbReference type="EC" id="1.6.5.3" evidence="2"/>
<dbReference type="EMBL" id="CP003181">
    <property type="protein sequence ID" value="AHJ63630.1"/>
    <property type="molecule type" value="Genomic_DNA"/>
</dbReference>
<dbReference type="GO" id="GO:0016491">
    <property type="term" value="F:oxidoreductase activity"/>
    <property type="evidence" value="ECO:0007669"/>
    <property type="project" value="UniProtKB-KW"/>
</dbReference>
<dbReference type="PANTHER" id="PTHR12910">
    <property type="entry name" value="NADH-UBIQUINONE OXIDOREDUCTASE SUBUNIT B17.2"/>
    <property type="match status" value="1"/>
</dbReference>
<dbReference type="GO" id="GO:0045271">
    <property type="term" value="C:respiratory chain complex I"/>
    <property type="evidence" value="ECO:0007669"/>
    <property type="project" value="InterPro"/>
</dbReference>
<feature type="region of interest" description="Disordered" evidence="1">
    <location>
        <begin position="159"/>
        <end position="196"/>
    </location>
</feature>
<gene>
    <name evidence="2" type="ORF">GbCGDNIH3_1736</name>
</gene>
<evidence type="ECO:0000313" key="3">
    <source>
        <dbReference type="Proteomes" id="UP000019438"/>
    </source>
</evidence>
<dbReference type="Pfam" id="PF05071">
    <property type="entry name" value="NDUFA12"/>
    <property type="match status" value="1"/>
</dbReference>